<evidence type="ECO:0000313" key="1">
    <source>
        <dbReference type="EMBL" id="AGG56676.1"/>
    </source>
</evidence>
<protein>
    <submittedName>
        <fullName evidence="1">Cobalamin acquisition protein 1</fullName>
    </submittedName>
</protein>
<proteinExistence type="evidence at transcript level"/>
<dbReference type="EMBL" id="JX042602">
    <property type="protein sequence ID" value="AGG56676.1"/>
    <property type="molecule type" value="mRNA"/>
</dbReference>
<sequence>KYMTLDEFVDFAKYADYWVYASPDWNEVYTNNFSNKRKLDSMKSVRSKNVFDTTGYGENAWFEQRMAEPEVVLGDFCSVVGMLSESDHDRVWLRNVFTEDKGSSPTCTNVNAPLEKNDVSC</sequence>
<gene>
    <name evidence="1" type="primary">CBA1</name>
</gene>
<feature type="non-terminal residue" evidence="1">
    <location>
        <position position="1"/>
    </location>
</feature>
<name>M4MFP8_9EUKA</name>
<accession>M4MFP8</accession>
<feature type="non-terminal residue" evidence="1">
    <location>
        <position position="121"/>
    </location>
</feature>
<organism evidence="1">
    <name type="scientific">uncultured phototrophic eukaryote</name>
    <dbReference type="NCBI Taxonomy" id="172788"/>
    <lineage>
        <taxon>Eukaryota</taxon>
        <taxon>environmental samples</taxon>
    </lineage>
</organism>
<reference evidence="1" key="1">
    <citation type="journal article" date="2012" name="Proc. Natl. Acad. Sci. U.S.A.">
        <title>Influence of cobalamin scarcity on diatom molecular physiology and identification of a cobalamin acquisition protein.</title>
        <authorList>
            <person name="Bertrand E.M."/>
            <person name="Allen A.E."/>
            <person name="Dupont C.L."/>
            <person name="Norden-Krichmar T.M."/>
            <person name="Bai J."/>
            <person name="Valas R.E."/>
            <person name="Saito M.A."/>
        </authorList>
    </citation>
    <scope>NUCLEOTIDE SEQUENCE</scope>
</reference>
<dbReference type="AlphaFoldDB" id="M4MFP8"/>